<keyword evidence="4 9" id="KW-0456">Lyase</keyword>
<evidence type="ECO:0000313" key="11">
    <source>
        <dbReference type="EMBL" id="KXZ72446.1"/>
    </source>
</evidence>
<dbReference type="InterPro" id="IPR036108">
    <property type="entry name" value="4pyrrol_syn_uPrphyn_synt_sf"/>
</dbReference>
<dbReference type="InterPro" id="IPR039793">
    <property type="entry name" value="UROS/Hem4"/>
</dbReference>
<evidence type="ECO:0000256" key="2">
    <source>
        <dbReference type="ARBA" id="ARBA00008133"/>
    </source>
</evidence>
<evidence type="ECO:0000256" key="1">
    <source>
        <dbReference type="ARBA" id="ARBA00004772"/>
    </source>
</evidence>
<comment type="catalytic activity">
    <reaction evidence="8 9">
        <text>hydroxymethylbilane = uroporphyrinogen III + H2O</text>
        <dbReference type="Rhea" id="RHEA:18965"/>
        <dbReference type="ChEBI" id="CHEBI:15377"/>
        <dbReference type="ChEBI" id="CHEBI:57308"/>
        <dbReference type="ChEBI" id="CHEBI:57845"/>
        <dbReference type="EC" id="4.2.1.75"/>
    </reaction>
</comment>
<evidence type="ECO:0000256" key="3">
    <source>
        <dbReference type="ARBA" id="ARBA00013109"/>
    </source>
</evidence>
<gene>
    <name evidence="11" type="primary">hemD</name>
    <name evidence="11" type="ORF">AVENLUH13518_00439</name>
</gene>
<evidence type="ECO:0000256" key="8">
    <source>
        <dbReference type="ARBA" id="ARBA00048617"/>
    </source>
</evidence>
<dbReference type="Gene3D" id="3.40.50.10090">
    <property type="match status" value="2"/>
</dbReference>
<dbReference type="PANTHER" id="PTHR38042">
    <property type="entry name" value="UROPORPHYRINOGEN-III SYNTHASE, CHLOROPLASTIC"/>
    <property type="match status" value="1"/>
</dbReference>
<dbReference type="CDD" id="cd06578">
    <property type="entry name" value="HemD"/>
    <property type="match status" value="1"/>
</dbReference>
<accession>A0A150HZ12</accession>
<reference evidence="11 12" key="1">
    <citation type="journal article" date="2016" name="Sci. Rep.">
        <title>Genomic and phenotypic characterization of the species Acinetobacter venetianus.</title>
        <authorList>
            <person name="Fondi M."/>
            <person name="Maida I."/>
            <person name="Perrin E."/>
            <person name="Orlandini V."/>
            <person name="La Torre L."/>
            <person name="Bosi E."/>
            <person name="Negroni A."/>
            <person name="Zanaroli G."/>
            <person name="Fava F."/>
            <person name="Decorosi F."/>
            <person name="Giovannetti L."/>
            <person name="Viti C."/>
            <person name="Vaneechoutte M."/>
            <person name="Dijkshoorn L."/>
            <person name="Fani R."/>
        </authorList>
    </citation>
    <scope>NUCLEOTIDE SEQUENCE [LARGE SCALE GENOMIC DNA]</scope>
    <source>
        <strain evidence="11 12">LUH13518</strain>
    </source>
</reference>
<evidence type="ECO:0000256" key="4">
    <source>
        <dbReference type="ARBA" id="ARBA00023239"/>
    </source>
</evidence>
<dbReference type="SUPFAM" id="SSF69618">
    <property type="entry name" value="HemD-like"/>
    <property type="match status" value="1"/>
</dbReference>
<dbReference type="AlphaFoldDB" id="A0A150HZ12"/>
<dbReference type="EC" id="4.2.1.75" evidence="3 9"/>
<evidence type="ECO:0000256" key="9">
    <source>
        <dbReference type="RuleBase" id="RU366031"/>
    </source>
</evidence>
<dbReference type="GO" id="GO:0004852">
    <property type="term" value="F:uroporphyrinogen-III synthase activity"/>
    <property type="evidence" value="ECO:0007669"/>
    <property type="project" value="UniProtKB-UniRule"/>
</dbReference>
<sequence length="258" mass="29428">MLFINTRPQDRASTLSEALVDAGYQVATLPLLELKAEPFSFELQQLYQQLRQTQVIVVVSPTAVEVGMRYLQQANIDLAQLTHIQWIAVGQATAQALAKFKIESFVPKVESSEGMLDLPILKQQDHLKQIAFWRGLGGRQFMMQQLQQQGISVLNFVLYRRQCPELSVLKIPTILKNIESHQQVAVLISSEASWNNWQQLTSQNHVEAEWIYLTLGERLTQLLTHSQVLLNQASNIIQLENLSASEIIHRMRCWQGKV</sequence>
<dbReference type="GO" id="GO:0006782">
    <property type="term" value="P:protoporphyrinogen IX biosynthetic process"/>
    <property type="evidence" value="ECO:0007669"/>
    <property type="project" value="UniProtKB-UniRule"/>
</dbReference>
<evidence type="ECO:0000256" key="7">
    <source>
        <dbReference type="ARBA" id="ARBA00040167"/>
    </source>
</evidence>
<dbReference type="GO" id="GO:0006780">
    <property type="term" value="P:uroporphyrinogen III biosynthetic process"/>
    <property type="evidence" value="ECO:0007669"/>
    <property type="project" value="UniProtKB-UniRule"/>
</dbReference>
<dbReference type="PATRIC" id="fig|52133.19.peg.462"/>
<proteinExistence type="inferred from homology"/>
<dbReference type="RefSeq" id="WP_061523848.1">
    <property type="nucleotide sequence ID" value="NZ_JRHX01000026.1"/>
</dbReference>
<evidence type="ECO:0000259" key="10">
    <source>
        <dbReference type="Pfam" id="PF02602"/>
    </source>
</evidence>
<dbReference type="PANTHER" id="PTHR38042:SF1">
    <property type="entry name" value="UROPORPHYRINOGEN-III SYNTHASE, CHLOROPLASTIC"/>
    <property type="match status" value="1"/>
</dbReference>
<dbReference type="Pfam" id="PF02602">
    <property type="entry name" value="HEM4"/>
    <property type="match status" value="1"/>
</dbReference>
<dbReference type="InterPro" id="IPR003754">
    <property type="entry name" value="4pyrrol_synth_uPrphyn_synth"/>
</dbReference>
<comment type="function">
    <text evidence="6 9">Catalyzes cyclization of the linear tetrapyrrole, hydroxymethylbilane, to the macrocyclic uroporphyrinogen III.</text>
</comment>
<dbReference type="Proteomes" id="UP000075544">
    <property type="component" value="Unassembled WGS sequence"/>
</dbReference>
<dbReference type="UniPathway" id="UPA00251">
    <property type="reaction ID" value="UER00320"/>
</dbReference>
<keyword evidence="5 9" id="KW-0627">Porphyrin biosynthesis</keyword>
<evidence type="ECO:0000313" key="12">
    <source>
        <dbReference type="Proteomes" id="UP000075544"/>
    </source>
</evidence>
<evidence type="ECO:0000256" key="6">
    <source>
        <dbReference type="ARBA" id="ARBA00037589"/>
    </source>
</evidence>
<comment type="caution">
    <text evidence="11">The sequence shown here is derived from an EMBL/GenBank/DDBJ whole genome shotgun (WGS) entry which is preliminary data.</text>
</comment>
<dbReference type="EMBL" id="JRHX01000026">
    <property type="protein sequence ID" value="KXZ72446.1"/>
    <property type="molecule type" value="Genomic_DNA"/>
</dbReference>
<comment type="similarity">
    <text evidence="2 9">Belongs to the uroporphyrinogen-III synthase family.</text>
</comment>
<organism evidence="11 12">
    <name type="scientific">Acinetobacter venetianus</name>
    <dbReference type="NCBI Taxonomy" id="52133"/>
    <lineage>
        <taxon>Bacteria</taxon>
        <taxon>Pseudomonadati</taxon>
        <taxon>Pseudomonadota</taxon>
        <taxon>Gammaproteobacteria</taxon>
        <taxon>Moraxellales</taxon>
        <taxon>Moraxellaceae</taxon>
        <taxon>Acinetobacter</taxon>
    </lineage>
</organism>
<feature type="domain" description="Tetrapyrrole biosynthesis uroporphyrinogen III synthase" evidence="10">
    <location>
        <begin position="14"/>
        <end position="222"/>
    </location>
</feature>
<comment type="pathway">
    <text evidence="1 9">Porphyrin-containing compound metabolism; protoporphyrin-IX biosynthesis; coproporphyrinogen-III from 5-aminolevulinate: step 3/4.</text>
</comment>
<protein>
    <recommendedName>
        <fullName evidence="7 9">Uroporphyrinogen-III synthase</fullName>
        <ecNumber evidence="3 9">4.2.1.75</ecNumber>
    </recommendedName>
</protein>
<name>A0A150HZ12_9GAMM</name>
<evidence type="ECO:0000256" key="5">
    <source>
        <dbReference type="ARBA" id="ARBA00023244"/>
    </source>
</evidence>